<dbReference type="PANTHER" id="PTHR48229">
    <property type="entry name" value="CAIB/BAIF FAMILY ENZYME (AFU_ORTHOLOGUE AFUA_1G05360)-RELATED"/>
    <property type="match status" value="1"/>
</dbReference>
<dbReference type="AlphaFoldDB" id="A0AAD5VN39"/>
<dbReference type="InterPro" id="IPR052985">
    <property type="entry name" value="CoA-trans_III_biosynth/detox"/>
</dbReference>
<dbReference type="InterPro" id="IPR003673">
    <property type="entry name" value="CoA-Trfase_fam_III"/>
</dbReference>
<dbReference type="Gene3D" id="3.40.50.10540">
    <property type="entry name" value="Crotonobetainyl-coa:carnitine coa-transferase, domain 1"/>
    <property type="match status" value="1"/>
</dbReference>
<dbReference type="PANTHER" id="PTHR48229:SF2">
    <property type="entry name" value="CAIB_BAIF FAMILY PROTEIN"/>
    <property type="match status" value="1"/>
</dbReference>
<evidence type="ECO:0000256" key="1">
    <source>
        <dbReference type="ARBA" id="ARBA00008383"/>
    </source>
</evidence>
<accession>A0AAD5VN39</accession>
<sequence length="606" mass="68152">MASQTGAGSGLFRHLTILPSVPFSQRLWLMALLETYSVQNETKTLLWEGILHNPLHQSLPGGIEDAARHISFSGSKLPYIPINWRFAESVSALKAFEGAMVNVLLKKKYDIPYQSTHIDTDHAQLFLMSPVHPLIMLDPQGDRIPIGLGGGREGYEKYFPSQDLHHLSKPDTPLIDLAITNIYKVGDGRYYHVHASMNSSPSKTALGIDREKYRDLSTFKEACTTLKEMTSKYTSQELDTLMNDQYRQAGTICYSVDEYRASEHGKANAHVGLYEIHHHPNPTQRPTWWTDVPDHTSPARPLFGLKVVDLTRIIASPTIGRELAELGASVMRITAPHVTDMSQLQLDLGWGKWNAHLDLRKREDRAKLRELIMDADVVIDGYRPNVMKKWGFGKEDILDMVKGREKGIIYAHENCYGWNGPWSHRSGWQQISDAVTGVSLEFGRAMGLDEPVTPVFPNSDFCTGIAGAVGVLQALIERAEKGGSFVVDVALNYYSQWLVSSCGTYPREVWDDLWSRYGRFVFRSTDNMGITIPAFLKMLHEKQTPIFHEKYFEIRKNGALGVDVRTVKPVLQFPTGDVQLGYNVGSRSNGTDIARWPTDLMTEVVS</sequence>
<dbReference type="Proteomes" id="UP001213000">
    <property type="component" value="Unassembled WGS sequence"/>
</dbReference>
<gene>
    <name evidence="2" type="ORF">NP233_g8080</name>
</gene>
<evidence type="ECO:0000313" key="2">
    <source>
        <dbReference type="EMBL" id="KAJ3564764.1"/>
    </source>
</evidence>
<name>A0AAD5VN39_9AGAR</name>
<dbReference type="SUPFAM" id="SSF89796">
    <property type="entry name" value="CoA-transferase family III (CaiB/BaiF)"/>
    <property type="match status" value="2"/>
</dbReference>
<dbReference type="InterPro" id="IPR023606">
    <property type="entry name" value="CoA-Trfase_III_dom_1_sf"/>
</dbReference>
<dbReference type="GO" id="GO:0003824">
    <property type="term" value="F:catalytic activity"/>
    <property type="evidence" value="ECO:0007669"/>
    <property type="project" value="InterPro"/>
</dbReference>
<evidence type="ECO:0000313" key="3">
    <source>
        <dbReference type="Proteomes" id="UP001213000"/>
    </source>
</evidence>
<comment type="similarity">
    <text evidence="1">Belongs to the CoA-transferase III family.</text>
</comment>
<keyword evidence="3" id="KW-1185">Reference proteome</keyword>
<organism evidence="2 3">
    <name type="scientific">Leucocoprinus birnbaumii</name>
    <dbReference type="NCBI Taxonomy" id="56174"/>
    <lineage>
        <taxon>Eukaryota</taxon>
        <taxon>Fungi</taxon>
        <taxon>Dikarya</taxon>
        <taxon>Basidiomycota</taxon>
        <taxon>Agaricomycotina</taxon>
        <taxon>Agaricomycetes</taxon>
        <taxon>Agaricomycetidae</taxon>
        <taxon>Agaricales</taxon>
        <taxon>Agaricineae</taxon>
        <taxon>Agaricaceae</taxon>
        <taxon>Leucocoprinus</taxon>
    </lineage>
</organism>
<dbReference type="Pfam" id="PF02515">
    <property type="entry name" value="CoA_transf_3"/>
    <property type="match status" value="1"/>
</dbReference>
<proteinExistence type="inferred from homology"/>
<dbReference type="EMBL" id="JANIEX010000632">
    <property type="protein sequence ID" value="KAJ3564764.1"/>
    <property type="molecule type" value="Genomic_DNA"/>
</dbReference>
<protein>
    <submittedName>
        <fullName evidence="2">Uncharacterized protein</fullName>
    </submittedName>
</protein>
<reference evidence="2" key="1">
    <citation type="submission" date="2022-07" db="EMBL/GenBank/DDBJ databases">
        <title>Genome Sequence of Leucocoprinus birnbaumii.</title>
        <authorList>
            <person name="Buettner E."/>
        </authorList>
    </citation>
    <scope>NUCLEOTIDE SEQUENCE</scope>
    <source>
        <strain evidence="2">VT141</strain>
    </source>
</reference>
<comment type="caution">
    <text evidence="2">The sequence shown here is derived from an EMBL/GenBank/DDBJ whole genome shotgun (WGS) entry which is preliminary data.</text>
</comment>